<name>A0A8H7WFZ0_9HELO</name>
<gene>
    <name evidence="1" type="ORF">IFR04_002795</name>
</gene>
<dbReference type="OrthoDB" id="3524154at2759"/>
<keyword evidence="2" id="KW-1185">Reference proteome</keyword>
<dbReference type="PANTHER" id="PTHR35392">
    <property type="entry name" value="ZN(II)2CYS6 TRANSCRIPTION FACTOR (EUROFUNG)-RELATED-RELATED"/>
    <property type="match status" value="1"/>
</dbReference>
<reference evidence="1" key="1">
    <citation type="submission" date="2021-02" db="EMBL/GenBank/DDBJ databases">
        <title>Genome sequence Cadophora malorum strain M34.</title>
        <authorList>
            <person name="Stefanovic E."/>
            <person name="Vu D."/>
            <person name="Scully C."/>
            <person name="Dijksterhuis J."/>
            <person name="Roader J."/>
            <person name="Houbraken J."/>
        </authorList>
    </citation>
    <scope>NUCLEOTIDE SEQUENCE</scope>
    <source>
        <strain evidence="1">M34</strain>
    </source>
</reference>
<protein>
    <recommendedName>
        <fullName evidence="3">Zn(2)-C6 fungal-type domain-containing protein</fullName>
    </recommendedName>
</protein>
<sequence length="526" mass="58875">MASLINLAGIDMNDPQNLGLYSQILTFKNDTAREDLVFRDQVSSSQRSVQTLAHSLGLEYEYYLPGRTVRISRPEDTSVEKSPILEPTDVNGTPFQPPAFFRSEEFDLYETSMEGLVYDGFFGNEGEFPADHAQAEWIAPTVRTLPGLLGVSTFDADIASHDFLSVNSVGSNASAASAASGRRGPLTDWARAKMNAVKKVGACWKCKFTRKTCDSLTPCARCAKPDKSLWSAVGCGREAFGDIDVTLCPSSKPIGVSYEKYFVRLPTGNLFDLLEVEAKIESLKIPSHADDWFDQDIDLSLTDNQDNSFVRAAAARQMYLQGISSACKAIDYQPISSELIPVREGVLAVVWELLHCELNYNALDNDIEGDRGDSPQLAYLLSSAAVCQARNDKDQLIAQSLICLRSCAQALRVKKEGLLLLESRWHQFCASPARCKIDCLFSINMHLQLYLQELNRVFFKKENMRKPQLWWLSAIYSFCIQSMVRRALLNLRGDLDDLVDSLDWTQKFGARSYLHQPLGLCHYDKF</sequence>
<dbReference type="InterPro" id="IPR052973">
    <property type="entry name" value="Fungal_sec-metab_reg_TF"/>
</dbReference>
<dbReference type="Proteomes" id="UP000664132">
    <property type="component" value="Unassembled WGS sequence"/>
</dbReference>
<organism evidence="1 2">
    <name type="scientific">Cadophora malorum</name>
    <dbReference type="NCBI Taxonomy" id="108018"/>
    <lineage>
        <taxon>Eukaryota</taxon>
        <taxon>Fungi</taxon>
        <taxon>Dikarya</taxon>
        <taxon>Ascomycota</taxon>
        <taxon>Pezizomycotina</taxon>
        <taxon>Leotiomycetes</taxon>
        <taxon>Helotiales</taxon>
        <taxon>Ploettnerulaceae</taxon>
        <taxon>Cadophora</taxon>
    </lineage>
</organism>
<comment type="caution">
    <text evidence="1">The sequence shown here is derived from an EMBL/GenBank/DDBJ whole genome shotgun (WGS) entry which is preliminary data.</text>
</comment>
<accession>A0A8H7WFZ0</accession>
<evidence type="ECO:0008006" key="3">
    <source>
        <dbReference type="Google" id="ProtNLM"/>
    </source>
</evidence>
<proteinExistence type="predicted"/>
<dbReference type="EMBL" id="JAFJYH010000025">
    <property type="protein sequence ID" value="KAG4424099.1"/>
    <property type="molecule type" value="Genomic_DNA"/>
</dbReference>
<evidence type="ECO:0000313" key="1">
    <source>
        <dbReference type="EMBL" id="KAG4424099.1"/>
    </source>
</evidence>
<evidence type="ECO:0000313" key="2">
    <source>
        <dbReference type="Proteomes" id="UP000664132"/>
    </source>
</evidence>
<dbReference type="PANTHER" id="PTHR35392:SF1">
    <property type="entry name" value="ZN(II)2CYS6 TRANSCRIPTION FACTOR (EUROFUNG)"/>
    <property type="match status" value="1"/>
</dbReference>
<dbReference type="AlphaFoldDB" id="A0A8H7WFZ0"/>